<organism evidence="1">
    <name type="scientific">Ophidiomyces ophidiicola</name>
    <dbReference type="NCBI Taxonomy" id="1387563"/>
    <lineage>
        <taxon>Eukaryota</taxon>
        <taxon>Fungi</taxon>
        <taxon>Dikarya</taxon>
        <taxon>Ascomycota</taxon>
        <taxon>Pezizomycotina</taxon>
        <taxon>Eurotiomycetes</taxon>
        <taxon>Eurotiomycetidae</taxon>
        <taxon>Onygenales</taxon>
        <taxon>Onygenaceae</taxon>
        <taxon>Ophidiomyces</taxon>
    </lineage>
</organism>
<evidence type="ECO:0000313" key="1">
    <source>
        <dbReference type="EMBL" id="KAI2382888.1"/>
    </source>
</evidence>
<dbReference type="EMBL" id="JALBCA010000105">
    <property type="protein sequence ID" value="KAI2382888.1"/>
    <property type="molecule type" value="Genomic_DNA"/>
</dbReference>
<gene>
    <name evidence="1" type="ORF">LOY88_005660</name>
</gene>
<accession>A0ACB8USB0</accession>
<sequence>MAVDTISPIALARIRALLLPIGKIKRSRFLEFVQRLQSQNMVRLGDVSPSGNPNKNTFSPLAFPSGMVIYDLSISVPPTSHLDLFPFELFREPLVILAIADGKELSSVSDTNEAKGYKSPDGVKHSPPYNPLGLTGLVEELDGIGNSYPKSLIRQLLIFDFVDVNELVISPADVIWIPSPAASRTTTIKTLMCDISSLLLKELGNFADSMQEWSKIDSPKASSWGPRRTTESRPTDRLRHRMTLPAHLPSQPGAPSSHHSDAELNIHAAESPTTFDEITRSIQLSNRTTTSLKSSSKPGSKEHSRERMSIQGLANINERSKSRFQTRLKVVTGLLHLQAGIWPEALRELVEGASGARAGSDYIWHAKALEGILVCLILHGWLGIEFQIPQVCFPFEKSTSKLLSGSQTEPSLPSESNASCLHNLACILPDISNHILSLYNRATNITDEPLPQLVFSETTIRLAKLLTVVYIRNAKLDDNGLKNIVLNLPLQSEPLSDTQVPHTMIRRSEIASFVFRALPSSPTTEVPITDSVQILVGIAAVLSALQLERKRGFILKELISISIIGLVQARKIGAAEMGIHPAAGLSALNNEAFDLNALDIASGNTEDSMRGVLSSISAIYGSRGLKEQELTGITLNTTDQQLEYDSASSIIDRNIYDANLSSYGDISLKVNIFKACIDFCEALPDFQGVLQFTSGLLQTIKGSAMLSVNHRNIRPTLAPEEQVRLYNNIKRTVGAADRLGHPNMEAEYWDDFLLRGVKVLGCTNVKKPVLRSKKDFGISILKEDLGQKDPFIYSAFSKVQVDQDEAIVIAGERNAIQVVLQNPFEFEIEIDSLELIGDGVAFNSDTRGLSLPPFSIEERVLPLFATTEGILTLTGCVAKIKFCRQRRFLIFKQCWKPEIQPKLKRIGLVAKTFSIERPSSWGSNYSENSSRPPQNGPRADSAAINVIKEQPILEIEYSSLSQNAITLLDGQKRTFYLTLRNRASCPADLIFVTFQDSTARHLQTAISQKDNLAVDLYELEYQLIENPAVRWKQLGTHGRPTVAANDTSMFEIQVSGKPGLNEAELQFDYGHTGVASEIPETFYTRQLNLPLAITVSPSIEVLRCDILPFHHYSTALSHIGVQSDAPISEKLLLRNKQFSTLLSSLGTSSHSADHCLLLLDLRNSWSNPLSASISVAERGDGNLDSVYGIYDVLQPSRTVRIVVPVSRVYLSDPYKAIPSLGHANKRQFVVSARKTCYEKEAAAREVFWLKERLLKSLHGTWKDETTGHEGVINLRGIKLTGEMADVLRVDQVEISFFIQSLGTNEMIATDLGHHDVAPVVRAGCSNFTVPTNTFLTLCVSIFNRSPRPIHPLLRLIPSLKYQSSAVALELSKRLSWTGMLQRALPVLAAGQTTVARLGVTALCEGEYEINALVEEVRRIRPHGIKPEENATQDMNKATNELPNSTDHHDSPFEAFTSTNSAVKRRVWHARRPCVLSAHE</sequence>
<comment type="caution">
    <text evidence="1">The sequence shown here is derived from an EMBL/GenBank/DDBJ whole genome shotgun (WGS) entry which is preliminary data.</text>
</comment>
<proteinExistence type="predicted"/>
<protein>
    <submittedName>
        <fullName evidence="1">Uncharacterized protein</fullName>
    </submittedName>
</protein>
<name>A0ACB8USB0_9EURO</name>
<reference evidence="1" key="1">
    <citation type="journal article" date="2022" name="bioRxiv">
        <title>Population genetic analysis of Ophidiomyces ophidiicola, the causative agent of snake fungal disease, indicates recent introductions to the USA.</title>
        <authorList>
            <person name="Ladner J.T."/>
            <person name="Palmer J.M."/>
            <person name="Ettinger C.L."/>
            <person name="Stajich J.E."/>
            <person name="Farrell T.M."/>
            <person name="Glorioso B.M."/>
            <person name="Lawson B."/>
            <person name="Price S.J."/>
            <person name="Stengle A.G."/>
            <person name="Grear D.A."/>
            <person name="Lorch J.M."/>
        </authorList>
    </citation>
    <scope>NUCLEOTIDE SEQUENCE</scope>
    <source>
        <strain evidence="1">NWHC 24266-5</strain>
    </source>
</reference>